<dbReference type="Proteomes" id="UP000245396">
    <property type="component" value="Unassembled WGS sequence"/>
</dbReference>
<evidence type="ECO:0000313" key="2">
    <source>
        <dbReference type="Proteomes" id="UP000245396"/>
    </source>
</evidence>
<proteinExistence type="predicted"/>
<reference evidence="1 2" key="1">
    <citation type="submission" date="2018-05" db="EMBL/GenBank/DDBJ databases">
        <title>Genomic Encyclopedia of Type Strains, Phase IV (KMG-IV): sequencing the most valuable type-strain genomes for metagenomic binning, comparative biology and taxonomic classification.</title>
        <authorList>
            <person name="Goeker M."/>
        </authorList>
    </citation>
    <scope>NUCLEOTIDE SEQUENCE [LARGE SCALE GENOMIC DNA]</scope>
    <source>
        <strain evidence="1 2">DSM 6986</strain>
    </source>
</reference>
<dbReference type="OrthoDB" id="1362602at28211"/>
<dbReference type="AlphaFoldDB" id="A0A316C0P4"/>
<organism evidence="1 2">
    <name type="scientific">Pseudaminobacter salicylatoxidans</name>
    <dbReference type="NCBI Taxonomy" id="93369"/>
    <lineage>
        <taxon>Bacteria</taxon>
        <taxon>Pseudomonadati</taxon>
        <taxon>Pseudomonadota</taxon>
        <taxon>Alphaproteobacteria</taxon>
        <taxon>Hyphomicrobiales</taxon>
        <taxon>Phyllobacteriaceae</taxon>
        <taxon>Pseudaminobacter</taxon>
    </lineage>
</organism>
<name>A0A316C0P4_PSESE</name>
<sequence>MKTGNAVYGRCDCGHVWPVVYLPMRLDQAAKVMSRSACPKCGNAKDIKLAKAEEIAASMTEIDSRADGGADIVTKHTNIKA</sequence>
<accession>A0A316C0P4</accession>
<dbReference type="RefSeq" id="WP_146201492.1">
    <property type="nucleotide sequence ID" value="NZ_QGGG01000010.1"/>
</dbReference>
<dbReference type="EMBL" id="QGGG01000010">
    <property type="protein sequence ID" value="PWJ81562.1"/>
    <property type="molecule type" value="Genomic_DNA"/>
</dbReference>
<gene>
    <name evidence="1" type="ORF">C7441_11094</name>
</gene>
<evidence type="ECO:0000313" key="1">
    <source>
        <dbReference type="EMBL" id="PWJ81562.1"/>
    </source>
</evidence>
<protein>
    <submittedName>
        <fullName evidence="1">Uncharacterized protein</fullName>
    </submittedName>
</protein>
<keyword evidence="2" id="KW-1185">Reference proteome</keyword>
<comment type="caution">
    <text evidence="1">The sequence shown here is derived from an EMBL/GenBank/DDBJ whole genome shotgun (WGS) entry which is preliminary data.</text>
</comment>